<keyword evidence="2" id="KW-0472">Membrane</keyword>
<dbReference type="Pfam" id="PF20990">
    <property type="entry name" value="DUF2207_C"/>
    <property type="match status" value="1"/>
</dbReference>
<dbReference type="RefSeq" id="WP_134425701.1">
    <property type="nucleotide sequence ID" value="NZ_SOHA01000041.1"/>
</dbReference>
<feature type="domain" description="Predicted membrane protein YciQ-like C-terminal" evidence="5">
    <location>
        <begin position="304"/>
        <end position="504"/>
    </location>
</feature>
<protein>
    <submittedName>
        <fullName evidence="6">DUF2207 domain-containing protein</fullName>
    </submittedName>
</protein>
<feature type="transmembrane region" description="Helical" evidence="2">
    <location>
        <begin position="263"/>
        <end position="286"/>
    </location>
</feature>
<sequence length="630" mass="65760">MRRAVIFLFTAILGGLALPGLTIPGPAAAAPVGPSSVVAADTADFTFDSFHSEFRLGLTEDGHSALTTTETIVARFPETDQNRGIRRAIPTHYDGHPTDLELVSVTDENGQQRDTDTETTSDDGDDEFLEVTIAADDYVHGAQTYVITYRQVDITLAPTDAPIQEFYREVNGTGWAQPFGDVSATLTVDPEIAPRLTGDAACYQGGSDSSEPCASLSTDAAGSAVTIDVAAGALAPAEGLTLAVGFEPGTFVPRDQSFTANPFPILGLAAALLGLIGAGLAILARVTRWRNAPGRPTIIAEYLPPKGVTLLEAGNVTRTSAKAMTALFLSFAVRGNVRVLEGEGKKHYLLELRHTRGLEPAERTVLRLLFPGLHEGTTRDLKNKDTTLGTGLTKQLQAVTTQVLTDGLREKKGGRLRRWLLAAAVLTGMMTVVGCLGAFITEVGGGWPVLVLVLGIGASVTTLSVAASVRPLTAAGAELRDYLAGVKLYIDIAEADRLRVLQSPAGALRSPYRPDAASVLGLPDSGVPDPGQPGQVLKLYERLLPFAVLFGQEKEWSRVLGEYYDRSNAQPDWYAGSAPFNPVWFAAGLSSFTSSTSASWSGSASSSSSSGSGGGGSVGGGGGGGGGGGV</sequence>
<accession>A0A4Y8JRU4</accession>
<keyword evidence="2" id="KW-1133">Transmembrane helix</keyword>
<reference evidence="6 7" key="1">
    <citation type="submission" date="2019-03" db="EMBL/GenBank/DDBJ databases">
        <title>Genomics of glacier-inhabiting Cryobacterium strains.</title>
        <authorList>
            <person name="Liu Q."/>
            <person name="Xin Y.-H."/>
        </authorList>
    </citation>
    <scope>NUCLEOTIDE SEQUENCE [LARGE SCALE GENOMIC DNA]</scope>
    <source>
        <strain evidence="6 7">TMT1-51</strain>
    </source>
</reference>
<keyword evidence="7" id="KW-1185">Reference proteome</keyword>
<dbReference type="AlphaFoldDB" id="A0A4Y8JRU4"/>
<evidence type="ECO:0000259" key="5">
    <source>
        <dbReference type="Pfam" id="PF20990"/>
    </source>
</evidence>
<dbReference type="InterPro" id="IPR018702">
    <property type="entry name" value="DUF2207"/>
</dbReference>
<proteinExistence type="predicted"/>
<evidence type="ECO:0000256" key="3">
    <source>
        <dbReference type="SAM" id="SignalP"/>
    </source>
</evidence>
<feature type="signal peptide" evidence="3">
    <location>
        <begin position="1"/>
        <end position="29"/>
    </location>
</feature>
<feature type="region of interest" description="Disordered" evidence="1">
    <location>
        <begin position="600"/>
        <end position="630"/>
    </location>
</feature>
<feature type="compositionally biased region" description="Gly residues" evidence="1">
    <location>
        <begin position="611"/>
        <end position="630"/>
    </location>
</feature>
<feature type="domain" description="DUF2207" evidence="4">
    <location>
        <begin position="66"/>
        <end position="246"/>
    </location>
</feature>
<dbReference type="OrthoDB" id="4973253at2"/>
<keyword evidence="3" id="KW-0732">Signal</keyword>
<feature type="transmembrane region" description="Helical" evidence="2">
    <location>
        <begin position="446"/>
        <end position="469"/>
    </location>
</feature>
<dbReference type="Pfam" id="PF09972">
    <property type="entry name" value="DUF2207"/>
    <property type="match status" value="1"/>
</dbReference>
<feature type="compositionally biased region" description="Low complexity" evidence="1">
    <location>
        <begin position="600"/>
        <end position="610"/>
    </location>
</feature>
<name>A0A4Y8JRU4_9MICO</name>
<evidence type="ECO:0000313" key="6">
    <source>
        <dbReference type="EMBL" id="TFD26870.1"/>
    </source>
</evidence>
<organism evidence="6 7">
    <name type="scientific">Cryobacterium cryoconiti</name>
    <dbReference type="NCBI Taxonomy" id="1259239"/>
    <lineage>
        <taxon>Bacteria</taxon>
        <taxon>Bacillati</taxon>
        <taxon>Actinomycetota</taxon>
        <taxon>Actinomycetes</taxon>
        <taxon>Micrococcales</taxon>
        <taxon>Microbacteriaceae</taxon>
        <taxon>Cryobacterium</taxon>
    </lineage>
</organism>
<feature type="chain" id="PRO_5021245941" evidence="3">
    <location>
        <begin position="30"/>
        <end position="630"/>
    </location>
</feature>
<evidence type="ECO:0000256" key="2">
    <source>
        <dbReference type="SAM" id="Phobius"/>
    </source>
</evidence>
<evidence type="ECO:0000259" key="4">
    <source>
        <dbReference type="Pfam" id="PF09972"/>
    </source>
</evidence>
<evidence type="ECO:0000313" key="7">
    <source>
        <dbReference type="Proteomes" id="UP000297472"/>
    </source>
</evidence>
<dbReference type="EMBL" id="SOHA01000041">
    <property type="protein sequence ID" value="TFD26870.1"/>
    <property type="molecule type" value="Genomic_DNA"/>
</dbReference>
<keyword evidence="2" id="KW-0812">Transmembrane</keyword>
<comment type="caution">
    <text evidence="6">The sequence shown here is derived from an EMBL/GenBank/DDBJ whole genome shotgun (WGS) entry which is preliminary data.</text>
</comment>
<dbReference type="Proteomes" id="UP000297472">
    <property type="component" value="Unassembled WGS sequence"/>
</dbReference>
<dbReference type="InterPro" id="IPR048389">
    <property type="entry name" value="YciQ-like_C"/>
</dbReference>
<feature type="transmembrane region" description="Helical" evidence="2">
    <location>
        <begin position="419"/>
        <end position="440"/>
    </location>
</feature>
<evidence type="ECO:0000256" key="1">
    <source>
        <dbReference type="SAM" id="MobiDB-lite"/>
    </source>
</evidence>
<gene>
    <name evidence="6" type="ORF">E3T49_14980</name>
</gene>